<name>A0ACC1RBD1_9HYPO</name>
<dbReference type="EMBL" id="JANRMS010004672">
    <property type="protein sequence ID" value="KAJ3506928.1"/>
    <property type="molecule type" value="Genomic_DNA"/>
</dbReference>
<evidence type="ECO:0000313" key="1">
    <source>
        <dbReference type="EMBL" id="KAJ3506928.1"/>
    </source>
</evidence>
<dbReference type="Proteomes" id="UP001148629">
    <property type="component" value="Unassembled WGS sequence"/>
</dbReference>
<protein>
    <submittedName>
        <fullName evidence="1">Uncharacterized protein</fullName>
    </submittedName>
</protein>
<evidence type="ECO:0000313" key="2">
    <source>
        <dbReference type="Proteomes" id="UP001148629"/>
    </source>
</evidence>
<organism evidence="1 2">
    <name type="scientific">Fusarium decemcellulare</name>
    <dbReference type="NCBI Taxonomy" id="57161"/>
    <lineage>
        <taxon>Eukaryota</taxon>
        <taxon>Fungi</taxon>
        <taxon>Dikarya</taxon>
        <taxon>Ascomycota</taxon>
        <taxon>Pezizomycotina</taxon>
        <taxon>Sordariomycetes</taxon>
        <taxon>Hypocreomycetidae</taxon>
        <taxon>Hypocreales</taxon>
        <taxon>Nectriaceae</taxon>
        <taxon>Fusarium</taxon>
        <taxon>Fusarium decemcellulare species complex</taxon>
    </lineage>
</organism>
<accession>A0ACC1RBD1</accession>
<comment type="caution">
    <text evidence="1">The sequence shown here is derived from an EMBL/GenBank/DDBJ whole genome shotgun (WGS) entry which is preliminary data.</text>
</comment>
<gene>
    <name evidence="1" type="ORF">NM208_g16022</name>
</gene>
<reference evidence="1" key="1">
    <citation type="submission" date="2022-08" db="EMBL/GenBank/DDBJ databases">
        <title>Genome Sequence of Fusarium decemcellulare.</title>
        <authorList>
            <person name="Buettner E."/>
        </authorList>
    </citation>
    <scope>NUCLEOTIDE SEQUENCE</scope>
    <source>
        <strain evidence="1">Babe19</strain>
    </source>
</reference>
<sequence length="299" mass="33117">MAADLIMPTLPGDQQSRHFFPQQRPHHQRNQSYQISVGPQISPINTHESTSPDSISSNPTSPRAYQARQARPMYMPAALRPNLFPSKAKNKSVVDDAASASSTESDTTLRRTNSSIMNLPGMSVFGNRLSRVSTGDSTRSSIDGDFDLEMFPEVMAFPTRKHWKPDSESSVCDDPTCKRTFSYFTRRHHCRKCGNIFCDFHSTFAVPLDQDAKFNPRAAPSRTCRHCFEEFKSWYSRNSSRASSAASSDAPNPVPSTPIAAGGQGDRSELLEDPRLLPVYLGIGTGAPSRRTRDARPSS</sequence>
<keyword evidence="2" id="KW-1185">Reference proteome</keyword>
<proteinExistence type="predicted"/>